<dbReference type="GO" id="GO:0044715">
    <property type="term" value="F:8-oxo-dGDP phosphatase activity"/>
    <property type="evidence" value="ECO:0007669"/>
    <property type="project" value="UniProtKB-ARBA"/>
</dbReference>
<feature type="domain" description="Nudix hydrolase" evidence="1">
    <location>
        <begin position="133"/>
        <end position="274"/>
    </location>
</feature>
<dbReference type="InterPro" id="IPR000086">
    <property type="entry name" value="NUDIX_hydrolase_dom"/>
</dbReference>
<protein>
    <recommendedName>
        <fullName evidence="1">Nudix hydrolase domain-containing protein</fullName>
    </recommendedName>
</protein>
<dbReference type="CDD" id="cd03676">
    <property type="entry name" value="NUDIX_Tnr3_like"/>
    <property type="match status" value="1"/>
</dbReference>
<dbReference type="PROSITE" id="PS51462">
    <property type="entry name" value="NUDIX"/>
    <property type="match status" value="1"/>
</dbReference>
<dbReference type="OrthoDB" id="10261522at2759"/>
<gene>
    <name evidence="2" type="ORF">BU26DRAFT_590150</name>
</gene>
<dbReference type="RefSeq" id="XP_033686850.1">
    <property type="nucleotide sequence ID" value="XM_033834754.1"/>
</dbReference>
<evidence type="ECO:0000313" key="3">
    <source>
        <dbReference type="Proteomes" id="UP000800094"/>
    </source>
</evidence>
<dbReference type="EMBL" id="ML987192">
    <property type="protein sequence ID" value="KAF2251846.1"/>
    <property type="molecule type" value="Genomic_DNA"/>
</dbReference>
<name>A0A6A6IN84_9PLEO</name>
<sequence>MIRNVRLPSTTGCFVSRWPYFQRSPEAYLTHMKEYFYFMIEGYAQPFGYMLESKAKQISWPSFWTVDTEKRLVILAHGSGIEQRNAFMAATLQSEHQRGQVSELRKLSKELCAVHTANGEPVLKIDRSAAGLFGIRTYGVFLIAYTNTDQGRKFWVAQRSKNKMTYPGKLDMCVGGSLRADEVPLDCLVREGEEEASIPADISRNGVQPCGVLTYHGQPASRAQTQYVYELELSVTPKPCDDEVEAFKLLSLEEIKGALGRREFKLNIAMTWIDYLVRHGELLAQNEGKYLEICSRLHRNLEFFVV</sequence>
<accession>A0A6A6IN84</accession>
<proteinExistence type="predicted"/>
<dbReference type="Proteomes" id="UP000800094">
    <property type="component" value="Unassembled WGS sequence"/>
</dbReference>
<evidence type="ECO:0000259" key="1">
    <source>
        <dbReference type="PROSITE" id="PS51462"/>
    </source>
</evidence>
<dbReference type="AlphaFoldDB" id="A0A6A6IN84"/>
<dbReference type="Gene3D" id="3.90.79.10">
    <property type="entry name" value="Nucleoside Triphosphate Pyrophosphohydrolase"/>
    <property type="match status" value="1"/>
</dbReference>
<dbReference type="Pfam" id="PF15916">
    <property type="entry name" value="DUF4743"/>
    <property type="match status" value="1"/>
</dbReference>
<keyword evidence="3" id="KW-1185">Reference proteome</keyword>
<dbReference type="FunFam" id="3.90.79.10:FF:000019">
    <property type="entry name" value="Thiamin pyrophosphokinase, putative"/>
    <property type="match status" value="1"/>
</dbReference>
<dbReference type="InterPro" id="IPR015797">
    <property type="entry name" value="NUDIX_hydrolase-like_dom_sf"/>
</dbReference>
<evidence type="ECO:0000313" key="2">
    <source>
        <dbReference type="EMBL" id="KAF2251846.1"/>
    </source>
</evidence>
<reference evidence="2" key="1">
    <citation type="journal article" date="2020" name="Stud. Mycol.">
        <title>101 Dothideomycetes genomes: a test case for predicting lifestyles and emergence of pathogens.</title>
        <authorList>
            <person name="Haridas S."/>
            <person name="Albert R."/>
            <person name="Binder M."/>
            <person name="Bloem J."/>
            <person name="Labutti K."/>
            <person name="Salamov A."/>
            <person name="Andreopoulos B."/>
            <person name="Baker S."/>
            <person name="Barry K."/>
            <person name="Bills G."/>
            <person name="Bluhm B."/>
            <person name="Cannon C."/>
            <person name="Castanera R."/>
            <person name="Culley D."/>
            <person name="Daum C."/>
            <person name="Ezra D."/>
            <person name="Gonzalez J."/>
            <person name="Henrissat B."/>
            <person name="Kuo A."/>
            <person name="Liang C."/>
            <person name="Lipzen A."/>
            <person name="Lutzoni F."/>
            <person name="Magnuson J."/>
            <person name="Mondo S."/>
            <person name="Nolan M."/>
            <person name="Ohm R."/>
            <person name="Pangilinan J."/>
            <person name="Park H.-J."/>
            <person name="Ramirez L."/>
            <person name="Alfaro M."/>
            <person name="Sun H."/>
            <person name="Tritt A."/>
            <person name="Yoshinaga Y."/>
            <person name="Zwiers L.-H."/>
            <person name="Turgeon B."/>
            <person name="Goodwin S."/>
            <person name="Spatafora J."/>
            <person name="Crous P."/>
            <person name="Grigoriev I."/>
        </authorList>
    </citation>
    <scope>NUCLEOTIDE SEQUENCE</scope>
    <source>
        <strain evidence="2">CBS 122368</strain>
    </source>
</reference>
<organism evidence="2 3">
    <name type="scientific">Trematosphaeria pertusa</name>
    <dbReference type="NCBI Taxonomy" id="390896"/>
    <lineage>
        <taxon>Eukaryota</taxon>
        <taxon>Fungi</taxon>
        <taxon>Dikarya</taxon>
        <taxon>Ascomycota</taxon>
        <taxon>Pezizomycotina</taxon>
        <taxon>Dothideomycetes</taxon>
        <taxon>Pleosporomycetidae</taxon>
        <taxon>Pleosporales</taxon>
        <taxon>Massarineae</taxon>
        <taxon>Trematosphaeriaceae</taxon>
        <taxon>Trematosphaeria</taxon>
    </lineage>
</organism>
<dbReference type="InterPro" id="IPR031804">
    <property type="entry name" value="DUF4743"/>
</dbReference>
<dbReference type="SUPFAM" id="SSF55811">
    <property type="entry name" value="Nudix"/>
    <property type="match status" value="1"/>
</dbReference>
<dbReference type="Pfam" id="PF00293">
    <property type="entry name" value="NUDIX"/>
    <property type="match status" value="1"/>
</dbReference>
<dbReference type="GeneID" id="54588084"/>